<accession>A0AAN8W297</accession>
<protein>
    <submittedName>
        <fullName evidence="1">Uncharacterized protein</fullName>
    </submittedName>
</protein>
<comment type="caution">
    <text evidence="1">The sequence shown here is derived from an EMBL/GenBank/DDBJ whole genome shotgun (WGS) entry which is preliminary data.</text>
</comment>
<dbReference type="Proteomes" id="UP001370490">
    <property type="component" value="Unassembled WGS sequence"/>
</dbReference>
<dbReference type="AlphaFoldDB" id="A0AAN8W297"/>
<evidence type="ECO:0000313" key="2">
    <source>
        <dbReference type="Proteomes" id="UP001370490"/>
    </source>
</evidence>
<dbReference type="EMBL" id="JBAMMX010000005">
    <property type="protein sequence ID" value="KAK6940401.1"/>
    <property type="molecule type" value="Genomic_DNA"/>
</dbReference>
<organism evidence="1 2">
    <name type="scientific">Dillenia turbinata</name>
    <dbReference type="NCBI Taxonomy" id="194707"/>
    <lineage>
        <taxon>Eukaryota</taxon>
        <taxon>Viridiplantae</taxon>
        <taxon>Streptophyta</taxon>
        <taxon>Embryophyta</taxon>
        <taxon>Tracheophyta</taxon>
        <taxon>Spermatophyta</taxon>
        <taxon>Magnoliopsida</taxon>
        <taxon>eudicotyledons</taxon>
        <taxon>Gunneridae</taxon>
        <taxon>Pentapetalae</taxon>
        <taxon>Dilleniales</taxon>
        <taxon>Dilleniaceae</taxon>
        <taxon>Dillenia</taxon>
    </lineage>
</organism>
<gene>
    <name evidence="1" type="ORF">RJ641_029932</name>
</gene>
<dbReference type="PANTHER" id="PTHR37766:SF1">
    <property type="entry name" value="OS01G0897100 PROTEIN"/>
    <property type="match status" value="1"/>
</dbReference>
<feature type="non-terminal residue" evidence="1">
    <location>
        <position position="457"/>
    </location>
</feature>
<name>A0AAN8W297_9MAGN</name>
<dbReference type="PANTHER" id="PTHR37766">
    <property type="entry name" value="OS01G0897100 PROTEIN"/>
    <property type="match status" value="1"/>
</dbReference>
<reference evidence="1 2" key="1">
    <citation type="submission" date="2023-12" db="EMBL/GenBank/DDBJ databases">
        <title>A high-quality genome assembly for Dillenia turbinata (Dilleniales).</title>
        <authorList>
            <person name="Chanderbali A."/>
        </authorList>
    </citation>
    <scope>NUCLEOTIDE SEQUENCE [LARGE SCALE GENOMIC DNA]</scope>
    <source>
        <strain evidence="1">LSX21</strain>
        <tissue evidence="1">Leaf</tissue>
    </source>
</reference>
<sequence>MAMMNQLSQPSLLNKLEQIVWSIMISGGRSEAQLWLFNAISCMSFISPCQHRDLFVNFLRSKPHRQGLATQLLQIIFDTKLQKAGCILAKKSAKALSQFAFVNPDICWEVLEWKGKHGHSPAMVATKPRYFLDLNVQQTVENFLENVPEFWSSGEFAKSLEAGEILFTDTRFFVDLFMDLMYKEDSKEVWEVIDEFLMKESFSSLCHHLLMILEEQDLCAFLKLMSKFLNPRVESLDFGEPSLWLEIVLTKCKDWESIDNLVFLNEVLNEGHELRRLVQDEEFPDEKDNIKDIVFKISISSGNAGGFVLIMKECCKTKSIKVIKPLELWSWVLHYRLYGEYTTPESWESLFTCNGISFKACNAYELLHDNGSSGECNFDGSSKIDRLKRKGSSSKKRRRNFDHDDEMLDFDSTYISSSRAKAGSWLLSMDGYTTSCSIGCSMLNTVREHDGDSMKHT</sequence>
<evidence type="ECO:0000313" key="1">
    <source>
        <dbReference type="EMBL" id="KAK6940401.1"/>
    </source>
</evidence>
<keyword evidence="2" id="KW-1185">Reference proteome</keyword>
<proteinExistence type="predicted"/>